<dbReference type="EMBL" id="FWWZ01000001">
    <property type="protein sequence ID" value="SMC09834.1"/>
    <property type="molecule type" value="Genomic_DNA"/>
</dbReference>
<dbReference type="InterPro" id="IPR036249">
    <property type="entry name" value="Thioredoxin-like_sf"/>
</dbReference>
<dbReference type="InterPro" id="IPR013766">
    <property type="entry name" value="Thioredoxin_domain"/>
</dbReference>
<dbReference type="PROSITE" id="PS51257">
    <property type="entry name" value="PROKAR_LIPOPROTEIN"/>
    <property type="match status" value="1"/>
</dbReference>
<dbReference type="AlphaFoldDB" id="A0A1W1WU32"/>
<dbReference type="InterPro" id="IPR050553">
    <property type="entry name" value="Thioredoxin_ResA/DsbE_sf"/>
</dbReference>
<dbReference type="CDD" id="cd02966">
    <property type="entry name" value="TlpA_like_family"/>
    <property type="match status" value="1"/>
</dbReference>
<dbReference type="InterPro" id="IPR000866">
    <property type="entry name" value="AhpC/TSA"/>
</dbReference>
<dbReference type="RefSeq" id="WP_159445328.1">
    <property type="nucleotide sequence ID" value="NZ_AP026671.1"/>
</dbReference>
<keyword evidence="1" id="KW-0676">Redox-active center</keyword>
<organism evidence="3 4">
    <name type="scientific">Nitratiruptor tergarcus DSM 16512</name>
    <dbReference type="NCBI Taxonomy" id="1069081"/>
    <lineage>
        <taxon>Bacteria</taxon>
        <taxon>Pseudomonadati</taxon>
        <taxon>Campylobacterota</taxon>
        <taxon>Epsilonproteobacteria</taxon>
        <taxon>Nautiliales</taxon>
        <taxon>Nitratiruptoraceae</taxon>
        <taxon>Nitratiruptor</taxon>
    </lineage>
</organism>
<dbReference type="GO" id="GO:0016209">
    <property type="term" value="F:antioxidant activity"/>
    <property type="evidence" value="ECO:0007669"/>
    <property type="project" value="InterPro"/>
</dbReference>
<dbReference type="PROSITE" id="PS51352">
    <property type="entry name" value="THIOREDOXIN_2"/>
    <property type="match status" value="1"/>
</dbReference>
<dbReference type="PANTHER" id="PTHR42852">
    <property type="entry name" value="THIOL:DISULFIDE INTERCHANGE PROTEIN DSBE"/>
    <property type="match status" value="1"/>
</dbReference>
<evidence type="ECO:0000256" key="1">
    <source>
        <dbReference type="ARBA" id="ARBA00023284"/>
    </source>
</evidence>
<evidence type="ECO:0000313" key="4">
    <source>
        <dbReference type="Proteomes" id="UP000192602"/>
    </source>
</evidence>
<dbReference type="OrthoDB" id="9813820at2"/>
<sequence>MKKLLILFLIITLFAGCQKKEHTEDKTEVSHKAQTAQHLPQKKAKRFILRDLNGTTFTIEQSQEKFLFQPSKKLTLLFFFTSWCPSCKAQLIELKEIQKKFPGLAIIGILLNQPPDAKEFVRKFSIDFFVSTSYKTNNEVASHIYKYVKAPGNIPVPMMVLLKDGKYFVHYFGAVPYEIIASDIKRAKEK</sequence>
<evidence type="ECO:0000313" key="3">
    <source>
        <dbReference type="EMBL" id="SMC09834.1"/>
    </source>
</evidence>
<dbReference type="PROSITE" id="PS00194">
    <property type="entry name" value="THIOREDOXIN_1"/>
    <property type="match status" value="1"/>
</dbReference>
<proteinExistence type="predicted"/>
<dbReference type="STRING" id="1069081.SAMN05660197_1656"/>
<name>A0A1W1WU32_9BACT</name>
<accession>A0A1W1WU32</accession>
<keyword evidence="4" id="KW-1185">Reference proteome</keyword>
<protein>
    <submittedName>
        <fullName evidence="3">AhpC/TSA family protein</fullName>
    </submittedName>
</protein>
<gene>
    <name evidence="3" type="ORF">SAMN05660197_1656</name>
</gene>
<dbReference type="GO" id="GO:0016491">
    <property type="term" value="F:oxidoreductase activity"/>
    <property type="evidence" value="ECO:0007669"/>
    <property type="project" value="InterPro"/>
</dbReference>
<dbReference type="PANTHER" id="PTHR42852:SF17">
    <property type="entry name" value="THIOREDOXIN-LIKE PROTEIN HI_1115"/>
    <property type="match status" value="1"/>
</dbReference>
<feature type="domain" description="Thioredoxin" evidence="2">
    <location>
        <begin position="38"/>
        <end position="189"/>
    </location>
</feature>
<dbReference type="InterPro" id="IPR017937">
    <property type="entry name" value="Thioredoxin_CS"/>
</dbReference>
<dbReference type="Proteomes" id="UP000192602">
    <property type="component" value="Unassembled WGS sequence"/>
</dbReference>
<reference evidence="4" key="1">
    <citation type="submission" date="2017-04" db="EMBL/GenBank/DDBJ databases">
        <authorList>
            <person name="Varghese N."/>
            <person name="Submissions S."/>
        </authorList>
    </citation>
    <scope>NUCLEOTIDE SEQUENCE [LARGE SCALE GENOMIC DNA]</scope>
    <source>
        <strain evidence="4">DSM 16512</strain>
    </source>
</reference>
<evidence type="ECO:0000259" key="2">
    <source>
        <dbReference type="PROSITE" id="PS51352"/>
    </source>
</evidence>
<dbReference type="Gene3D" id="3.40.30.10">
    <property type="entry name" value="Glutaredoxin"/>
    <property type="match status" value="1"/>
</dbReference>
<dbReference type="SUPFAM" id="SSF52833">
    <property type="entry name" value="Thioredoxin-like"/>
    <property type="match status" value="1"/>
</dbReference>
<dbReference type="Pfam" id="PF00578">
    <property type="entry name" value="AhpC-TSA"/>
    <property type="match status" value="1"/>
</dbReference>